<proteinExistence type="predicted"/>
<dbReference type="EMBL" id="FOGT01000013">
    <property type="protein sequence ID" value="SES26259.1"/>
    <property type="molecule type" value="Genomic_DNA"/>
</dbReference>
<evidence type="ECO:0000313" key="3">
    <source>
        <dbReference type="Proteomes" id="UP000198571"/>
    </source>
</evidence>
<feature type="transmembrane region" description="Helical" evidence="1">
    <location>
        <begin position="9"/>
        <end position="27"/>
    </location>
</feature>
<gene>
    <name evidence="2" type="ORF">SAMN05518684_11332</name>
</gene>
<organism evidence="2 3">
    <name type="scientific">Salipaludibacillus aurantiacus</name>
    <dbReference type="NCBI Taxonomy" id="1601833"/>
    <lineage>
        <taxon>Bacteria</taxon>
        <taxon>Bacillati</taxon>
        <taxon>Bacillota</taxon>
        <taxon>Bacilli</taxon>
        <taxon>Bacillales</taxon>
        <taxon>Bacillaceae</taxon>
    </lineage>
</organism>
<protein>
    <submittedName>
        <fullName evidence="2">Uncharacterized protein</fullName>
    </submittedName>
</protein>
<accession>A0A1H9VXK4</accession>
<dbReference type="Proteomes" id="UP000198571">
    <property type="component" value="Unassembled WGS sequence"/>
</dbReference>
<dbReference type="AlphaFoldDB" id="A0A1H9VXK4"/>
<keyword evidence="3" id="KW-1185">Reference proteome</keyword>
<dbReference type="RefSeq" id="WP_093053954.1">
    <property type="nucleotide sequence ID" value="NZ_FOGT01000013.1"/>
</dbReference>
<keyword evidence="1" id="KW-0812">Transmembrane</keyword>
<keyword evidence="1" id="KW-1133">Transmembrane helix</keyword>
<keyword evidence="1" id="KW-0472">Membrane</keyword>
<dbReference type="STRING" id="1601833.SAMN05518684_11332"/>
<sequence>MSPKLIKRYGIIGALIIFTIFLAASIYTNMTDDEADEGQSNQEIGQVVGFAAGSMTRMNEGGSLNSLRAHVRLIDELKLMEVLENRAGRENQNQFRKLDIFFSNLRNRLDEKDAGDLTAKEAAHLNQTGRLLNLIADKIYADHYDIEAEVEQMNLDF</sequence>
<reference evidence="3" key="1">
    <citation type="submission" date="2016-10" db="EMBL/GenBank/DDBJ databases">
        <authorList>
            <person name="Varghese N."/>
            <person name="Submissions S."/>
        </authorList>
    </citation>
    <scope>NUCLEOTIDE SEQUENCE [LARGE SCALE GENOMIC DNA]</scope>
    <source>
        <strain evidence="3">S9</strain>
    </source>
</reference>
<name>A0A1H9VXK4_9BACI</name>
<evidence type="ECO:0000313" key="2">
    <source>
        <dbReference type="EMBL" id="SES26259.1"/>
    </source>
</evidence>
<evidence type="ECO:0000256" key="1">
    <source>
        <dbReference type="SAM" id="Phobius"/>
    </source>
</evidence>